<organism evidence="1 3">
    <name type="scientific">Punica granatum</name>
    <name type="common">Pomegranate</name>
    <dbReference type="NCBI Taxonomy" id="22663"/>
    <lineage>
        <taxon>Eukaryota</taxon>
        <taxon>Viridiplantae</taxon>
        <taxon>Streptophyta</taxon>
        <taxon>Embryophyta</taxon>
        <taxon>Tracheophyta</taxon>
        <taxon>Spermatophyta</taxon>
        <taxon>Magnoliopsida</taxon>
        <taxon>eudicotyledons</taxon>
        <taxon>Gunneridae</taxon>
        <taxon>Pentapetalae</taxon>
        <taxon>rosids</taxon>
        <taxon>malvids</taxon>
        <taxon>Myrtales</taxon>
        <taxon>Lythraceae</taxon>
        <taxon>Punica</taxon>
    </lineage>
</organism>
<dbReference type="Proteomes" id="UP000197138">
    <property type="component" value="Unassembled WGS sequence"/>
</dbReference>
<evidence type="ECO:0000313" key="4">
    <source>
        <dbReference type="Proteomes" id="UP000233551"/>
    </source>
</evidence>
<dbReference type="Proteomes" id="UP000233551">
    <property type="component" value="Unassembled WGS sequence"/>
</dbReference>
<gene>
    <name evidence="1" type="ORF">CDL15_Pgr002784</name>
    <name evidence="2" type="ORF">CRG98_044565</name>
</gene>
<reference evidence="2 4" key="3">
    <citation type="submission" date="2017-11" db="EMBL/GenBank/DDBJ databases">
        <title>De-novo sequencing of pomegranate (Punica granatum L.) genome.</title>
        <authorList>
            <person name="Akparov Z."/>
            <person name="Amiraslanov A."/>
            <person name="Hajiyeva S."/>
            <person name="Abbasov M."/>
            <person name="Kaur K."/>
            <person name="Hamwieh A."/>
            <person name="Solovyev V."/>
            <person name="Salamov A."/>
            <person name="Braich B."/>
            <person name="Kosarev P."/>
            <person name="Mahmoud A."/>
            <person name="Hajiyev E."/>
            <person name="Babayeva S."/>
            <person name="Izzatullayeva V."/>
            <person name="Mammadov A."/>
            <person name="Mammadov A."/>
            <person name="Sharifova S."/>
            <person name="Ojaghi J."/>
            <person name="Eynullazada K."/>
            <person name="Bayramov B."/>
            <person name="Abdulazimova A."/>
            <person name="Shahmuradov I."/>
        </authorList>
    </citation>
    <scope>NUCLEOTIDE SEQUENCE [LARGE SCALE GENOMIC DNA]</scope>
    <source>
        <strain evidence="2">AG2017</strain>
        <strain evidence="4">cv. AG2017</strain>
        <tissue evidence="2">Leaf</tissue>
    </source>
</reference>
<reference evidence="1" key="2">
    <citation type="submission" date="2017-06" db="EMBL/GenBank/DDBJ databases">
        <title>The pomegranate genome and the genomics of punicalagin biosynthesis.</title>
        <authorList>
            <person name="Xu C."/>
        </authorList>
    </citation>
    <scope>NUCLEOTIDE SEQUENCE [LARGE SCALE GENOMIC DNA]</scope>
    <source>
        <tissue evidence="1">Fresh leaf</tissue>
    </source>
</reference>
<name>A0A218X108_PUNGR</name>
<protein>
    <submittedName>
        <fullName evidence="1">Uncharacterized protein</fullName>
    </submittedName>
</protein>
<dbReference type="EMBL" id="MTKT01002492">
    <property type="protein sequence ID" value="OWM78613.1"/>
    <property type="molecule type" value="Genomic_DNA"/>
</dbReference>
<evidence type="ECO:0000313" key="2">
    <source>
        <dbReference type="EMBL" id="PKI35050.1"/>
    </source>
</evidence>
<proteinExistence type="predicted"/>
<dbReference type="EMBL" id="PGOL01005493">
    <property type="protein sequence ID" value="PKI35050.1"/>
    <property type="molecule type" value="Genomic_DNA"/>
</dbReference>
<reference evidence="3" key="1">
    <citation type="journal article" date="2017" name="Plant J.">
        <title>The pomegranate (Punica granatum L.) genome and the genomics of punicalagin biosynthesis.</title>
        <authorList>
            <person name="Qin G."/>
            <person name="Xu C."/>
            <person name="Ming R."/>
            <person name="Tang H."/>
            <person name="Guyot R."/>
            <person name="Kramer E.M."/>
            <person name="Hu Y."/>
            <person name="Yi X."/>
            <person name="Qi Y."/>
            <person name="Xu X."/>
            <person name="Gao Z."/>
            <person name="Pan H."/>
            <person name="Jian J."/>
            <person name="Tian Y."/>
            <person name="Yue Z."/>
            <person name="Xu Y."/>
        </authorList>
    </citation>
    <scope>NUCLEOTIDE SEQUENCE [LARGE SCALE GENOMIC DNA]</scope>
    <source>
        <strain evidence="3">cv. Dabenzi</strain>
    </source>
</reference>
<dbReference type="PANTHER" id="PTHR33090">
    <property type="entry name" value="DUF3774 DOMAIN PROTEIN-RELATED"/>
    <property type="match status" value="1"/>
</dbReference>
<accession>A0A218X108</accession>
<dbReference type="AlphaFoldDB" id="A0A218X108"/>
<comment type="caution">
    <text evidence="1">The sequence shown here is derived from an EMBL/GenBank/DDBJ whole genome shotgun (WGS) entry which is preliminary data.</text>
</comment>
<keyword evidence="4" id="KW-1185">Reference proteome</keyword>
<evidence type="ECO:0000313" key="3">
    <source>
        <dbReference type="Proteomes" id="UP000197138"/>
    </source>
</evidence>
<dbReference type="Pfam" id="PF12609">
    <property type="entry name" value="DUF3774"/>
    <property type="match status" value="1"/>
</dbReference>
<evidence type="ECO:0000313" key="1">
    <source>
        <dbReference type="EMBL" id="OWM78613.1"/>
    </source>
</evidence>
<sequence length="93" mass="9995">MSCLNRAWMAVGVAAVQGHSDQGVRLKSGLKSLQSTKRMFLSGGESADLRPLAGMVGSKLDGNVAGHRDGDDGRRQTDESLRNVMYLNCWGQS</sequence>
<dbReference type="InterPro" id="IPR022251">
    <property type="entry name" value="DUF3774_wound-induced"/>
</dbReference>